<dbReference type="Pfam" id="PF12596">
    <property type="entry name" value="Tnp_P_element_C"/>
    <property type="match status" value="1"/>
</dbReference>
<evidence type="ECO:0000259" key="1">
    <source>
        <dbReference type="Pfam" id="PF12596"/>
    </source>
</evidence>
<name>A0A0L0CGX3_LUCCU</name>
<comment type="caution">
    <text evidence="2">The sequence shown here is derived from an EMBL/GenBank/DDBJ whole genome shotgun (WGS) entry which is preliminary data.</text>
</comment>
<organism evidence="2 3">
    <name type="scientific">Lucilia cuprina</name>
    <name type="common">Green bottle fly</name>
    <name type="synonym">Australian sheep blowfly</name>
    <dbReference type="NCBI Taxonomy" id="7375"/>
    <lineage>
        <taxon>Eukaryota</taxon>
        <taxon>Metazoa</taxon>
        <taxon>Ecdysozoa</taxon>
        <taxon>Arthropoda</taxon>
        <taxon>Hexapoda</taxon>
        <taxon>Insecta</taxon>
        <taxon>Pterygota</taxon>
        <taxon>Neoptera</taxon>
        <taxon>Endopterygota</taxon>
        <taxon>Diptera</taxon>
        <taxon>Brachycera</taxon>
        <taxon>Muscomorpha</taxon>
        <taxon>Oestroidea</taxon>
        <taxon>Calliphoridae</taxon>
        <taxon>Luciliinae</taxon>
        <taxon>Lucilia</taxon>
    </lineage>
</organism>
<keyword evidence="3" id="KW-1185">Reference proteome</keyword>
<accession>A0A0L0CGX3</accession>
<dbReference type="AlphaFoldDB" id="A0A0L0CGX3"/>
<gene>
    <name evidence="2" type="ORF">FF38_06975</name>
</gene>
<dbReference type="Proteomes" id="UP000037069">
    <property type="component" value="Unassembled WGS sequence"/>
</dbReference>
<proteinExistence type="predicted"/>
<reference evidence="2 3" key="1">
    <citation type="journal article" date="2015" name="Nat. Commun.">
        <title>Lucilia cuprina genome unlocks parasitic fly biology to underpin future interventions.</title>
        <authorList>
            <person name="Anstead C.A."/>
            <person name="Korhonen P.K."/>
            <person name="Young N.D."/>
            <person name="Hall R.S."/>
            <person name="Jex A.R."/>
            <person name="Murali S.C."/>
            <person name="Hughes D.S."/>
            <person name="Lee S.F."/>
            <person name="Perry T."/>
            <person name="Stroehlein A.J."/>
            <person name="Ansell B.R."/>
            <person name="Breugelmans B."/>
            <person name="Hofmann A."/>
            <person name="Qu J."/>
            <person name="Dugan S."/>
            <person name="Lee S.L."/>
            <person name="Chao H."/>
            <person name="Dinh H."/>
            <person name="Han Y."/>
            <person name="Doddapaneni H.V."/>
            <person name="Worley K.C."/>
            <person name="Muzny D.M."/>
            <person name="Ioannidis P."/>
            <person name="Waterhouse R.M."/>
            <person name="Zdobnov E.M."/>
            <person name="James P.J."/>
            <person name="Bagnall N.H."/>
            <person name="Kotze A.C."/>
            <person name="Gibbs R.A."/>
            <person name="Richards S."/>
            <person name="Batterham P."/>
            <person name="Gasser R.B."/>
        </authorList>
    </citation>
    <scope>NUCLEOTIDE SEQUENCE [LARGE SCALE GENOMIC DNA]</scope>
    <source>
        <strain evidence="2 3">LS</strain>
        <tissue evidence="2">Full body</tissue>
    </source>
</reference>
<protein>
    <recommendedName>
        <fullName evidence="1">Transposable element P transposase-like C-terminal domain-containing protein</fullName>
    </recommendedName>
</protein>
<dbReference type="InterPro" id="IPR022242">
    <property type="entry name" value="TNP-like_C"/>
</dbReference>
<dbReference type="EMBL" id="JRES01000410">
    <property type="protein sequence ID" value="KNC31491.1"/>
    <property type="molecule type" value="Genomic_DNA"/>
</dbReference>
<evidence type="ECO:0000313" key="3">
    <source>
        <dbReference type="Proteomes" id="UP000037069"/>
    </source>
</evidence>
<evidence type="ECO:0000313" key="2">
    <source>
        <dbReference type="EMBL" id="KNC31491.1"/>
    </source>
</evidence>
<sequence>MSQMMSEIRVVEKKTLLPFQKGSIFKKINTGIQEEVLKTESNDNEMENLQYDGLENLAGYICHKLKNENPNLVVNPQTDSNFTWVNQLSEANRNTGCVTSQIQHAQKVLNEFA</sequence>
<feature type="domain" description="Transposable element P transposase-like C-terminal" evidence="1">
    <location>
        <begin position="32"/>
        <end position="73"/>
    </location>
</feature>